<dbReference type="InterPro" id="IPR001304">
    <property type="entry name" value="C-type_lectin-like"/>
</dbReference>
<evidence type="ECO:0000256" key="9">
    <source>
        <dbReference type="ARBA" id="ARBA00023049"/>
    </source>
</evidence>
<dbReference type="Pfam" id="PF00431">
    <property type="entry name" value="CUB"/>
    <property type="match status" value="2"/>
</dbReference>
<dbReference type="Gene3D" id="2.20.100.10">
    <property type="entry name" value="Thrombospondin type-1 (TSP1) repeat"/>
    <property type="match status" value="2"/>
</dbReference>
<dbReference type="PROSITE" id="PS51864">
    <property type="entry name" value="ASTACIN"/>
    <property type="match status" value="1"/>
</dbReference>
<keyword evidence="12" id="KW-0325">Glycoprotein</keyword>
<evidence type="ECO:0000256" key="4">
    <source>
        <dbReference type="ARBA" id="ARBA00022723"/>
    </source>
</evidence>
<dbReference type="SUPFAM" id="SSF55486">
    <property type="entry name" value="Metalloproteases ('zincins'), catalytic domain"/>
    <property type="match status" value="1"/>
</dbReference>
<feature type="signal peptide" evidence="15">
    <location>
        <begin position="1"/>
        <end position="22"/>
    </location>
</feature>
<dbReference type="AlphaFoldDB" id="A0A6P8J4F0"/>
<keyword evidence="5" id="KW-0677">Repeat</keyword>
<dbReference type="PROSITE" id="PS00615">
    <property type="entry name" value="C_TYPE_LECTIN_1"/>
    <property type="match status" value="1"/>
</dbReference>
<evidence type="ECO:0000256" key="12">
    <source>
        <dbReference type="ARBA" id="ARBA00023180"/>
    </source>
</evidence>
<dbReference type="SUPFAM" id="SSF82895">
    <property type="entry name" value="TSP-1 type 1 repeat"/>
    <property type="match status" value="2"/>
</dbReference>
<dbReference type="GO" id="GO:0008270">
    <property type="term" value="F:zinc ion binding"/>
    <property type="evidence" value="ECO:0007669"/>
    <property type="project" value="UniProtKB-UniRule"/>
</dbReference>
<dbReference type="CDD" id="cd00041">
    <property type="entry name" value="CUB"/>
    <property type="match status" value="2"/>
</dbReference>
<keyword evidence="2 14" id="KW-0645">Protease</keyword>
<dbReference type="InterPro" id="IPR016186">
    <property type="entry name" value="C-type_lectin-like/link_sf"/>
</dbReference>
<feature type="domain" description="CUB" evidence="16">
    <location>
        <begin position="791"/>
        <end position="902"/>
    </location>
</feature>
<dbReference type="Gene3D" id="2.60.120.290">
    <property type="entry name" value="Spermadhesin, CUB domain"/>
    <property type="match status" value="2"/>
</dbReference>
<dbReference type="PRINTS" id="PR01705">
    <property type="entry name" value="TSP1REPEAT"/>
</dbReference>
<dbReference type="FunFam" id="2.20.100.10:FF:000002">
    <property type="entry name" value="Unc-5 netrin receptor C"/>
    <property type="match status" value="1"/>
</dbReference>
<dbReference type="KEGG" id="aten:116308600"/>
<dbReference type="EC" id="3.4.24.-" evidence="15"/>
<dbReference type="Proteomes" id="UP000515163">
    <property type="component" value="Unplaced"/>
</dbReference>
<dbReference type="PRINTS" id="PR00480">
    <property type="entry name" value="ASTACIN"/>
</dbReference>
<evidence type="ECO:0000256" key="7">
    <source>
        <dbReference type="ARBA" id="ARBA00022833"/>
    </source>
</evidence>
<dbReference type="Pfam" id="PF00059">
    <property type="entry name" value="Lectin_C"/>
    <property type="match status" value="1"/>
</dbReference>
<keyword evidence="15" id="KW-0732">Signal</keyword>
<organism evidence="19 21">
    <name type="scientific">Actinia tenebrosa</name>
    <name type="common">Australian red waratah sea anemone</name>
    <dbReference type="NCBI Taxonomy" id="6105"/>
    <lineage>
        <taxon>Eukaryota</taxon>
        <taxon>Metazoa</taxon>
        <taxon>Cnidaria</taxon>
        <taxon>Anthozoa</taxon>
        <taxon>Hexacorallia</taxon>
        <taxon>Actiniaria</taxon>
        <taxon>Actiniidae</taxon>
        <taxon>Actinia</taxon>
    </lineage>
</organism>
<dbReference type="GO" id="GO:0004222">
    <property type="term" value="F:metalloendopeptidase activity"/>
    <property type="evidence" value="ECO:0007669"/>
    <property type="project" value="UniProtKB-UniRule"/>
</dbReference>
<comment type="cofactor">
    <cofactor evidence="14 15">
        <name>Zn(2+)</name>
        <dbReference type="ChEBI" id="CHEBI:29105"/>
    </cofactor>
    <text evidence="14 15">Binds 1 zinc ion per subunit.</text>
</comment>
<keyword evidence="3" id="KW-0812">Transmembrane</keyword>
<comment type="caution">
    <text evidence="13">Lacks conserved residue(s) required for the propagation of feature annotation.</text>
</comment>
<dbReference type="InterPro" id="IPR034035">
    <property type="entry name" value="Astacin-like_dom"/>
</dbReference>
<dbReference type="CDD" id="cd04280">
    <property type="entry name" value="ZnMc_astacin_like"/>
    <property type="match status" value="1"/>
</dbReference>
<dbReference type="FunFam" id="2.60.120.290:FF:000005">
    <property type="entry name" value="Procollagen C-endopeptidase enhancer 1"/>
    <property type="match status" value="1"/>
</dbReference>
<name>A0A6P8J4F0_ACTTE</name>
<evidence type="ECO:0000256" key="11">
    <source>
        <dbReference type="ARBA" id="ARBA00023157"/>
    </source>
</evidence>
<dbReference type="InterPro" id="IPR018378">
    <property type="entry name" value="C-type_lectin_CS"/>
</dbReference>
<evidence type="ECO:0000259" key="18">
    <source>
        <dbReference type="PROSITE" id="PS51864"/>
    </source>
</evidence>
<evidence type="ECO:0000313" key="22">
    <source>
        <dbReference type="RefSeq" id="XP_031574922.1"/>
    </source>
</evidence>
<dbReference type="FunFam" id="2.20.100.10:FF:000007">
    <property type="entry name" value="Thrombospondin 1"/>
    <property type="match status" value="1"/>
</dbReference>
<evidence type="ECO:0000313" key="21">
    <source>
        <dbReference type="RefSeq" id="XP_031574921.1"/>
    </source>
</evidence>
<dbReference type="InterPro" id="IPR001506">
    <property type="entry name" value="Peptidase_M12A"/>
</dbReference>
<keyword evidence="8" id="KW-1133">Transmembrane helix</keyword>
<dbReference type="FunFam" id="3.40.390.10:FF:000097">
    <property type="entry name" value="Metalloendopeptidase"/>
    <property type="match status" value="1"/>
</dbReference>
<dbReference type="InterPro" id="IPR000859">
    <property type="entry name" value="CUB_dom"/>
</dbReference>
<feature type="binding site" evidence="14">
    <location>
        <position position="172"/>
    </location>
    <ligand>
        <name>Zn(2+)</name>
        <dbReference type="ChEBI" id="CHEBI:29105"/>
        <note>catalytic</note>
    </ligand>
</feature>
<keyword evidence="10" id="KW-0472">Membrane</keyword>
<gene>
    <name evidence="20 21 22" type="primary">LOC116308600</name>
</gene>
<reference evidence="20 21" key="1">
    <citation type="submission" date="2025-04" db="UniProtKB">
        <authorList>
            <consortium name="RefSeq"/>
        </authorList>
    </citation>
    <scope>IDENTIFICATION</scope>
    <source>
        <tissue evidence="20 21">Tentacle</tissue>
    </source>
</reference>
<dbReference type="SUPFAM" id="SSF49854">
    <property type="entry name" value="Spermadhesin, CUB domain"/>
    <property type="match status" value="2"/>
</dbReference>
<feature type="active site" evidence="14">
    <location>
        <position position="169"/>
    </location>
</feature>
<evidence type="ECO:0000256" key="14">
    <source>
        <dbReference type="PROSITE-ProRule" id="PRU01211"/>
    </source>
</evidence>
<evidence type="ECO:0000256" key="6">
    <source>
        <dbReference type="ARBA" id="ARBA00022801"/>
    </source>
</evidence>
<evidence type="ECO:0000256" key="5">
    <source>
        <dbReference type="ARBA" id="ARBA00022737"/>
    </source>
</evidence>
<proteinExistence type="predicted"/>
<protein>
    <recommendedName>
        <fullName evidence="15">Metalloendopeptidase</fullName>
        <ecNumber evidence="15">3.4.24.-</ecNumber>
    </recommendedName>
</protein>
<dbReference type="InterPro" id="IPR016187">
    <property type="entry name" value="CTDL_fold"/>
</dbReference>
<dbReference type="RefSeq" id="XP_031574921.1">
    <property type="nucleotide sequence ID" value="XM_031719061.1"/>
</dbReference>
<dbReference type="Gene3D" id="3.10.100.10">
    <property type="entry name" value="Mannose-Binding Protein A, subunit A"/>
    <property type="match status" value="1"/>
</dbReference>
<dbReference type="OrthoDB" id="291007at2759"/>
<dbReference type="PANTHER" id="PTHR10127:SF893">
    <property type="entry name" value="METALLOENDOPEPTIDASE"/>
    <property type="match status" value="1"/>
</dbReference>
<dbReference type="SMART" id="SM00209">
    <property type="entry name" value="TSP1"/>
    <property type="match status" value="2"/>
</dbReference>
<dbReference type="RefSeq" id="XP_031574922.1">
    <property type="nucleotide sequence ID" value="XM_031719062.1"/>
</dbReference>
<feature type="domain" description="Peptidase M12A" evidence="18">
    <location>
        <begin position="75"/>
        <end position="270"/>
    </location>
</feature>
<dbReference type="InterPro" id="IPR035914">
    <property type="entry name" value="Sperma_CUB_dom_sf"/>
</dbReference>
<dbReference type="InterPro" id="IPR006026">
    <property type="entry name" value="Peptidase_Metallo"/>
</dbReference>
<dbReference type="PROSITE" id="PS50041">
    <property type="entry name" value="C_TYPE_LECTIN_2"/>
    <property type="match status" value="1"/>
</dbReference>
<dbReference type="Pfam" id="PF01400">
    <property type="entry name" value="Astacin"/>
    <property type="match status" value="1"/>
</dbReference>
<keyword evidence="19" id="KW-1185">Reference proteome</keyword>
<dbReference type="InterPro" id="IPR036383">
    <property type="entry name" value="TSP1_rpt_sf"/>
</dbReference>
<evidence type="ECO:0000256" key="15">
    <source>
        <dbReference type="RuleBase" id="RU361183"/>
    </source>
</evidence>
<evidence type="ECO:0000256" key="10">
    <source>
        <dbReference type="ARBA" id="ARBA00023136"/>
    </source>
</evidence>
<comment type="subcellular location">
    <subcellularLocation>
        <location evidence="1">Membrane</location>
        <topology evidence="1">Single-pass membrane protein</topology>
    </subcellularLocation>
</comment>
<feature type="binding site" evidence="14">
    <location>
        <position position="178"/>
    </location>
    <ligand>
        <name>Zn(2+)</name>
        <dbReference type="ChEBI" id="CHEBI:29105"/>
        <note>catalytic</note>
    </ligand>
</feature>
<dbReference type="FunFam" id="2.60.120.290:FF:000013">
    <property type="entry name" value="Membrane frizzled-related protein"/>
    <property type="match status" value="1"/>
</dbReference>
<dbReference type="InterPro" id="IPR024079">
    <property type="entry name" value="MetalloPept_cat_dom_sf"/>
</dbReference>
<dbReference type="PROSITE" id="PS50092">
    <property type="entry name" value="TSP1"/>
    <property type="match status" value="2"/>
</dbReference>
<feature type="domain" description="CUB" evidence="16">
    <location>
        <begin position="667"/>
        <end position="778"/>
    </location>
</feature>
<dbReference type="PANTHER" id="PTHR10127">
    <property type="entry name" value="DISCOIDIN, CUB, EGF, LAMININ , AND ZINC METALLOPROTEASE DOMAIN CONTAINING"/>
    <property type="match status" value="1"/>
</dbReference>
<feature type="domain" description="C-type lectin" evidence="17">
    <location>
        <begin position="930"/>
        <end position="1050"/>
    </location>
</feature>
<dbReference type="SMART" id="SM00042">
    <property type="entry name" value="CUB"/>
    <property type="match status" value="2"/>
</dbReference>
<evidence type="ECO:0000256" key="8">
    <source>
        <dbReference type="ARBA" id="ARBA00022989"/>
    </source>
</evidence>
<dbReference type="SUPFAM" id="SSF56436">
    <property type="entry name" value="C-type lectin-like"/>
    <property type="match status" value="1"/>
</dbReference>
<evidence type="ECO:0000256" key="1">
    <source>
        <dbReference type="ARBA" id="ARBA00004167"/>
    </source>
</evidence>
<keyword evidence="9 14" id="KW-0482">Metalloprotease</keyword>
<keyword evidence="4 14" id="KW-0479">Metal-binding</keyword>
<keyword evidence="6 14" id="KW-0378">Hydrolase</keyword>
<evidence type="ECO:0000256" key="2">
    <source>
        <dbReference type="ARBA" id="ARBA00022670"/>
    </source>
</evidence>
<evidence type="ECO:0000259" key="17">
    <source>
        <dbReference type="PROSITE" id="PS50041"/>
    </source>
</evidence>
<dbReference type="GO" id="GO:0016020">
    <property type="term" value="C:membrane"/>
    <property type="evidence" value="ECO:0007669"/>
    <property type="project" value="UniProtKB-SubCell"/>
</dbReference>
<evidence type="ECO:0000256" key="13">
    <source>
        <dbReference type="PROSITE-ProRule" id="PRU00059"/>
    </source>
</evidence>
<evidence type="ECO:0000313" key="20">
    <source>
        <dbReference type="RefSeq" id="XP_031574920.1"/>
    </source>
</evidence>
<dbReference type="Gene3D" id="3.40.390.10">
    <property type="entry name" value="Collagenase (Catalytic Domain)"/>
    <property type="match status" value="1"/>
</dbReference>
<evidence type="ECO:0000259" key="16">
    <source>
        <dbReference type="PROSITE" id="PS01180"/>
    </source>
</evidence>
<sequence>MWKRGQYILCCVSWIIVVEIRAASLRNRKSAFEKIELVNSRYDVYNDSGRFYQIDMKIPWKRHPISNQDNNSLGAAIRGDENNLWKNGIIPYKLAYSIRKTTQTHKILMGAMREWERKTCIKFVERVNQLDYVEFYYGDGCNSDVGRVGGRQTTSLGRGCAHHGIIVHELGHVIGFWHEQNRPDRDKHVEVLWDNIIPKFQFAFSKYSSRKINSLNVRYDYYSVMHYGSKAFSKNHKPTIRSLKQDITEFGNTHISSLDAKQTNLLYNCPDYPKFPSDFFWKNDGPGDRDSSCVNFNEPQDPHNWHNNYLCFRNDLKALNIRWSHTGPLLDMNCIKIEVPTKNHKYSWDDNYLCWPRDGVYTFSWMTRPPSLTEIANCLNITEPNDPEWSSNQYFLCGSRDESPVDGQWTEWAPWSQCSRQCGGGIRRRTRSCTSPPPSFGGRFCTGQSLETGRCNLRQCEDWPAFPSDFSFGRFKFPPPNELCIRTYERLDYLTWNNYLFCTPNNKRDLQFQWSDKGRIPDQICTRIYVRNEVTKRKGTWDDNYLCMTKNDAPYRFRFSFSGPIAGLDCMQWYAKGGRDGWDKTYLCAERTYGVGGPGPSIPVARPVHGRWSLWSTWSSCSQTCGGGVQRRSRFCNNPRPLNGGRNCLGRNVDERACNVERCPMACGGRRVADGGRITSPDYPSNYPDNSVCEWVIEVPQGNIISLRFIYLDIEGPACRYDYVIIRDGHTEKYPLLGKFCGTRLPTTLQSSGNELWIKFKSDDRTNHKGFDITWIAKPDPITLAARVPRCGGMVNKGHGSLSSQDLSAAYQDGVDCTWVIQGDQGKQLHVWLDQFDIHSNCRLDYVKIKDGQGENSPSLGMYCGNKPPAPFKSNSNVIRIKLHITSKRQQQPRFRVRWRSVDKIHFQPTTPPARNNCPDGWLSHPFGSNRIYCYLVKRNYHTWFEARRDCIQSNADLLSVMSKEEENFIIKDLNKKFNLGESFMWIGLNDHNREGQWAWSDRTQNSYHNWAPGDPNDGGYLKNEDCGVLKPDGQWNDYPCNSRFRYICKARSP</sequence>
<feature type="binding site" evidence="14">
    <location>
        <position position="168"/>
    </location>
    <ligand>
        <name>Zn(2+)</name>
        <dbReference type="ChEBI" id="CHEBI:29105"/>
        <note>catalytic</note>
    </ligand>
</feature>
<dbReference type="PROSITE" id="PS01180">
    <property type="entry name" value="CUB"/>
    <property type="match status" value="2"/>
</dbReference>
<evidence type="ECO:0000313" key="19">
    <source>
        <dbReference type="Proteomes" id="UP000515163"/>
    </source>
</evidence>
<evidence type="ECO:0000256" key="3">
    <source>
        <dbReference type="ARBA" id="ARBA00022692"/>
    </source>
</evidence>
<dbReference type="Pfam" id="PF00090">
    <property type="entry name" value="TSP_1"/>
    <property type="match status" value="2"/>
</dbReference>
<keyword evidence="11" id="KW-1015">Disulfide bond</keyword>
<dbReference type="SMART" id="SM00034">
    <property type="entry name" value="CLECT"/>
    <property type="match status" value="1"/>
</dbReference>
<dbReference type="SMART" id="SM00235">
    <property type="entry name" value="ZnMc"/>
    <property type="match status" value="1"/>
</dbReference>
<keyword evidence="7 14" id="KW-0862">Zinc</keyword>
<accession>A0A6P8J4F0</accession>
<feature type="chain" id="PRO_5044519135" description="Metalloendopeptidase" evidence="15">
    <location>
        <begin position="23"/>
        <end position="1054"/>
    </location>
</feature>
<dbReference type="GO" id="GO:0006508">
    <property type="term" value="P:proteolysis"/>
    <property type="evidence" value="ECO:0007669"/>
    <property type="project" value="UniProtKB-KW"/>
</dbReference>
<dbReference type="RefSeq" id="XP_031574920.1">
    <property type="nucleotide sequence ID" value="XM_031719060.1"/>
</dbReference>
<dbReference type="InterPro" id="IPR000884">
    <property type="entry name" value="TSP1_rpt"/>
</dbReference>
<dbReference type="GeneID" id="116308600"/>